<evidence type="ECO:0000313" key="1">
    <source>
        <dbReference type="EMBL" id="TVU79852.1"/>
    </source>
</evidence>
<feature type="non-terminal residue" evidence="1">
    <location>
        <position position="683"/>
    </location>
</feature>
<evidence type="ECO:0008006" key="3">
    <source>
        <dbReference type="Google" id="ProtNLM"/>
    </source>
</evidence>
<accession>A0ABY3F7C1</accession>
<gene>
    <name evidence="1" type="ORF">FQP85_21910</name>
</gene>
<organism evidence="1 2">
    <name type="scientific">Pseudoalteromonas neustonica</name>
    <dbReference type="NCBI Taxonomy" id="1840331"/>
    <lineage>
        <taxon>Bacteria</taxon>
        <taxon>Pseudomonadati</taxon>
        <taxon>Pseudomonadota</taxon>
        <taxon>Gammaproteobacteria</taxon>
        <taxon>Alteromonadales</taxon>
        <taxon>Pseudoalteromonadaceae</taxon>
        <taxon>Pseudoalteromonas</taxon>
    </lineage>
</organism>
<sequence>MTASAGAWYRVGTVNVTSGQQAIVGIGTNWQNDVIAIAIGDIFTVDSKTWYEVTAVNSDTSITLDRNFEGATDAGQSYAIVRNTSGTILTRIAGQVSVQFNQKQLFLDELRTWLNSNNASEELTDSHGIKQELKTPSQMVRDHDDKLAELDEIHPFPWAMRKVEFEARRAANNKKFAASGFVHLGKHRNVSPNYTAINEGLFTEITAPNILNFGSGVGNTAVSGVSKSALPVVNINGVVTKLTSLSILNTGYQANRIKLPPAEDGTRTYDSATGVSVTHATPAIAFASENATNKVVTDRVDMWGFEFFLREINDADPFVYDKGLIQSQATSINGVATVSDNIRPITYFAWYEGDTASRGKGVNWQTASEAQRTVIASDPENNIYFDDSTGKFYQWSPRGRSFAGVGNGDWFNVESTKSSLFFESSAKFVVAQGPSNSVIPFANTGGARYVAPTNAGNALGGITDNAIFVPVAPSPSVNNECYFLVCGTVSRLNKGAYHPSFNPLGASLFEGTNQGGSFWYGNNAPNLSSKLQCFTEISVNNSTPNSGSIGNISGRPDGRFYDAIYASGAGGVCRDMRYSAWGLKTEDFAAADLAIKSGEYRGRERITFTKIMNNTDSANAQGSGVSPAGGTAGFSLGDVVFVQGMDGQYRKRTVSSISQFTIIFTENVSRAANGLIVHQRQLA</sequence>
<evidence type="ECO:0000313" key="2">
    <source>
        <dbReference type="Proteomes" id="UP000317938"/>
    </source>
</evidence>
<dbReference type="Proteomes" id="UP000317938">
    <property type="component" value="Unassembled WGS sequence"/>
</dbReference>
<comment type="caution">
    <text evidence="1">The sequence shown here is derived from an EMBL/GenBank/DDBJ whole genome shotgun (WGS) entry which is preliminary data.</text>
</comment>
<name>A0ABY3F7C1_9GAMM</name>
<reference evidence="1 2" key="1">
    <citation type="submission" date="2019-07" db="EMBL/GenBank/DDBJ databases">
        <title>Diversity of Bacteria from Kongsfjorden, Arctic.</title>
        <authorList>
            <person name="Yu Y."/>
        </authorList>
    </citation>
    <scope>NUCLEOTIDE SEQUENCE [LARGE SCALE GENOMIC DNA]</scope>
    <source>
        <strain evidence="1 2">SM1927</strain>
    </source>
</reference>
<protein>
    <recommendedName>
        <fullName evidence="3">Tail fiber protein</fullName>
    </recommendedName>
</protein>
<dbReference type="RefSeq" id="WP_145242584.1">
    <property type="nucleotide sequence ID" value="NZ_VNFF01000034.1"/>
</dbReference>
<keyword evidence="2" id="KW-1185">Reference proteome</keyword>
<dbReference type="EMBL" id="VNFF01000034">
    <property type="protein sequence ID" value="TVU79852.1"/>
    <property type="molecule type" value="Genomic_DNA"/>
</dbReference>
<proteinExistence type="predicted"/>